<dbReference type="Proteomes" id="UP000095085">
    <property type="component" value="Unassembled WGS sequence"/>
</dbReference>
<organism evidence="1 2">
    <name type="scientific">Hyphopichia burtonii NRRL Y-1933</name>
    <dbReference type="NCBI Taxonomy" id="984485"/>
    <lineage>
        <taxon>Eukaryota</taxon>
        <taxon>Fungi</taxon>
        <taxon>Dikarya</taxon>
        <taxon>Ascomycota</taxon>
        <taxon>Saccharomycotina</taxon>
        <taxon>Pichiomycetes</taxon>
        <taxon>Debaryomycetaceae</taxon>
        <taxon>Hyphopichia</taxon>
    </lineage>
</organism>
<reference evidence="2" key="1">
    <citation type="submission" date="2016-05" db="EMBL/GenBank/DDBJ databases">
        <title>Comparative genomics of biotechnologically important yeasts.</title>
        <authorList>
            <consortium name="DOE Joint Genome Institute"/>
            <person name="Riley R."/>
            <person name="Haridas S."/>
            <person name="Wolfe K.H."/>
            <person name="Lopes M.R."/>
            <person name="Hittinger C.T."/>
            <person name="Goker M."/>
            <person name="Salamov A."/>
            <person name="Wisecaver J."/>
            <person name="Long T.M."/>
            <person name="Aerts A.L."/>
            <person name="Barry K."/>
            <person name="Choi C."/>
            <person name="Clum A."/>
            <person name="Coughlan A.Y."/>
            <person name="Deshpande S."/>
            <person name="Douglass A.P."/>
            <person name="Hanson S.J."/>
            <person name="Klenk H.-P."/>
            <person name="Labutti K."/>
            <person name="Lapidus A."/>
            <person name="Lindquist E."/>
            <person name="Lipzen A."/>
            <person name="Meier-Kolthoff J.P."/>
            <person name="Ohm R.A."/>
            <person name="Otillar R.P."/>
            <person name="Pangilinan J."/>
            <person name="Peng Y."/>
            <person name="Rokas A."/>
            <person name="Rosa C.A."/>
            <person name="Scheuner C."/>
            <person name="Sibirny A.A."/>
            <person name="Slot J.C."/>
            <person name="Stielow J.B."/>
            <person name="Sun H."/>
            <person name="Kurtzman C.P."/>
            <person name="Blackwell M."/>
            <person name="Grigoriev I.V."/>
            <person name="Jeffries T.W."/>
        </authorList>
    </citation>
    <scope>NUCLEOTIDE SEQUENCE [LARGE SCALE GENOMIC DNA]</scope>
    <source>
        <strain evidence="2">NRRL Y-1933</strain>
    </source>
</reference>
<proteinExistence type="predicted"/>
<dbReference type="RefSeq" id="XP_020073908.1">
    <property type="nucleotide sequence ID" value="XM_020223161.1"/>
</dbReference>
<name>A0A1E4RC71_9ASCO</name>
<protein>
    <submittedName>
        <fullName evidence="1">Uncharacterized protein</fullName>
    </submittedName>
</protein>
<gene>
    <name evidence="1" type="ORF">HYPBUDRAFT_233481</name>
</gene>
<dbReference type="GeneID" id="30997710"/>
<dbReference type="EMBL" id="KV454546">
    <property type="protein sequence ID" value="ODV64841.1"/>
    <property type="molecule type" value="Genomic_DNA"/>
</dbReference>
<evidence type="ECO:0000313" key="2">
    <source>
        <dbReference type="Proteomes" id="UP000095085"/>
    </source>
</evidence>
<keyword evidence="2" id="KW-1185">Reference proteome</keyword>
<evidence type="ECO:0000313" key="1">
    <source>
        <dbReference type="EMBL" id="ODV64841.1"/>
    </source>
</evidence>
<accession>A0A1E4RC71</accession>
<sequence length="69" mass="7866">MPAVNQSASVPVWQLSSLSALQCARRFRQRVLVGVVSLCRCRFFRARSANDVFWHKTPGARDNFTQKRG</sequence>
<dbReference type="AlphaFoldDB" id="A0A1E4RC71"/>